<sequence length="118" mass="12699">MPNRCGLFEDQVVQSFIDSLAQYDADLFTKSVESGARGTSLESSFLIVFEKASTLSVTRPVLSSVNCPHVKLTTNFPPSTRAPIVTPDVPGPAKTVLVPPHQSQQRLLGFPSVSIVSL</sequence>
<organism evidence="1">
    <name type="scientific">Spongospora subterranea</name>
    <dbReference type="NCBI Taxonomy" id="70186"/>
    <lineage>
        <taxon>Eukaryota</taxon>
        <taxon>Sar</taxon>
        <taxon>Rhizaria</taxon>
        <taxon>Endomyxa</taxon>
        <taxon>Phytomyxea</taxon>
        <taxon>Plasmodiophorida</taxon>
        <taxon>Plasmodiophoridae</taxon>
        <taxon>Spongospora</taxon>
    </lineage>
</organism>
<dbReference type="EMBL" id="HACM01001076">
    <property type="protein sequence ID" value="CRZ01518.1"/>
    <property type="molecule type" value="Transcribed_RNA"/>
</dbReference>
<name>A0A0H5QHR4_9EUKA</name>
<dbReference type="AlphaFoldDB" id="A0A0H5QHR4"/>
<evidence type="ECO:0000313" key="1">
    <source>
        <dbReference type="EMBL" id="CRZ01518.1"/>
    </source>
</evidence>
<proteinExistence type="predicted"/>
<accession>A0A0H5QHR4</accession>
<protein>
    <submittedName>
        <fullName evidence="1">Uncharacterized protein</fullName>
    </submittedName>
</protein>
<reference evidence="1" key="1">
    <citation type="submission" date="2015-04" db="EMBL/GenBank/DDBJ databases">
        <title>The genome sequence of the plant pathogenic Rhizarian Plasmodiophora brassicae reveals insights in its biotrophic life cycle and the origin of chitin synthesis.</title>
        <authorList>
            <person name="Schwelm A."/>
            <person name="Fogelqvist J."/>
            <person name="Knaust A."/>
            <person name="Julke S."/>
            <person name="Lilja T."/>
            <person name="Dhandapani V."/>
            <person name="Bonilla-Rosso G."/>
            <person name="Karlsson M."/>
            <person name="Shevchenko A."/>
            <person name="Choi S.R."/>
            <person name="Kim H.G."/>
            <person name="Park J.Y."/>
            <person name="Lim Y.P."/>
            <person name="Ludwig-Muller J."/>
            <person name="Dixelius C."/>
        </authorList>
    </citation>
    <scope>NUCLEOTIDE SEQUENCE</scope>
    <source>
        <tissue evidence="1">Potato root galls</tissue>
    </source>
</reference>